<evidence type="ECO:0000313" key="3">
    <source>
        <dbReference type="Proteomes" id="UP000245678"/>
    </source>
</evidence>
<gene>
    <name evidence="2" type="ORF">LX99_00971</name>
</gene>
<evidence type="ECO:0000313" key="2">
    <source>
        <dbReference type="EMBL" id="PWK80503.1"/>
    </source>
</evidence>
<reference evidence="2 3" key="1">
    <citation type="submission" date="2018-05" db="EMBL/GenBank/DDBJ databases">
        <title>Genomic Encyclopedia of Archaeal and Bacterial Type Strains, Phase II (KMG-II): from individual species to whole genera.</title>
        <authorList>
            <person name="Goeker M."/>
        </authorList>
    </citation>
    <scope>NUCLEOTIDE SEQUENCE [LARGE SCALE GENOMIC DNA]</scope>
    <source>
        <strain evidence="2 3">DSM 19975</strain>
    </source>
</reference>
<feature type="signal peptide" evidence="1">
    <location>
        <begin position="1"/>
        <end position="26"/>
    </location>
</feature>
<name>A0A316HK34_9SPHI</name>
<accession>A0A316HK34</accession>
<feature type="chain" id="PRO_5016397011" evidence="1">
    <location>
        <begin position="27"/>
        <end position="117"/>
    </location>
</feature>
<keyword evidence="3" id="KW-1185">Reference proteome</keyword>
<protein>
    <submittedName>
        <fullName evidence="2">Uncharacterized protein</fullName>
    </submittedName>
</protein>
<organism evidence="2 3">
    <name type="scientific">Mucilaginibacter oryzae</name>
    <dbReference type="NCBI Taxonomy" id="468058"/>
    <lineage>
        <taxon>Bacteria</taxon>
        <taxon>Pseudomonadati</taxon>
        <taxon>Bacteroidota</taxon>
        <taxon>Sphingobacteriia</taxon>
        <taxon>Sphingobacteriales</taxon>
        <taxon>Sphingobacteriaceae</taxon>
        <taxon>Mucilaginibacter</taxon>
    </lineage>
</organism>
<sequence>MAKRLRLLFGMFAVLCFSALTQVSYASAVANGSPSTLKSVNRLKKAGQLAANLQDDLLKTVIRFRQQPNYSPDLHAEAATSQSADLRFPVLVQTPQILFIYKHLYYRFLLYPFHAFW</sequence>
<keyword evidence="1" id="KW-0732">Signal</keyword>
<dbReference type="AlphaFoldDB" id="A0A316HK34"/>
<proteinExistence type="predicted"/>
<comment type="caution">
    <text evidence="2">The sequence shown here is derived from an EMBL/GenBank/DDBJ whole genome shotgun (WGS) entry which is preliminary data.</text>
</comment>
<dbReference type="EMBL" id="QGHA01000001">
    <property type="protein sequence ID" value="PWK80503.1"/>
    <property type="molecule type" value="Genomic_DNA"/>
</dbReference>
<dbReference type="Proteomes" id="UP000245678">
    <property type="component" value="Unassembled WGS sequence"/>
</dbReference>
<evidence type="ECO:0000256" key="1">
    <source>
        <dbReference type="SAM" id="SignalP"/>
    </source>
</evidence>